<dbReference type="AlphaFoldDB" id="A0A2H5XEK6"/>
<accession>A0A2H5XEK6</accession>
<gene>
    <name evidence="1" type="ORF">HRbin17_02133</name>
</gene>
<name>A0A2H5XEK6_9BACT</name>
<comment type="caution">
    <text evidence="1">The sequence shown here is derived from an EMBL/GenBank/DDBJ whole genome shotgun (WGS) entry which is preliminary data.</text>
</comment>
<protein>
    <submittedName>
        <fullName evidence="1">Uncharacterized protein</fullName>
    </submittedName>
</protein>
<evidence type="ECO:0000313" key="2">
    <source>
        <dbReference type="Proteomes" id="UP000236173"/>
    </source>
</evidence>
<evidence type="ECO:0000313" key="1">
    <source>
        <dbReference type="EMBL" id="GBC99604.1"/>
    </source>
</evidence>
<proteinExistence type="predicted"/>
<dbReference type="EMBL" id="BEHT01000032">
    <property type="protein sequence ID" value="GBC99604.1"/>
    <property type="molecule type" value="Genomic_DNA"/>
</dbReference>
<organism evidence="1 2">
    <name type="scientific">Candidatus Fervidibacter japonicus</name>
    <dbReference type="NCBI Taxonomy" id="2035412"/>
    <lineage>
        <taxon>Bacteria</taxon>
        <taxon>Candidatus Fervidibacterota</taxon>
        <taxon>Candidatus Fervidibacter</taxon>
    </lineage>
</organism>
<sequence>MGILRLYVTLLRCLAAQPDNAIQKSLDEIAGGYGDFAYIGSRRTLQSIVLKQAGLLHQRLQNFDKRFYDEVAQKQPALFKRLAVCRDDSDSRKVAAAWYGRGDWAKDSGVFPDFVLALDDLETFGNGAILELKDSNGSNIASFNSTSPLVSKALEKCKQSQEVKWLWKQHGCETFHNHSLKIAQAKNDIASTLFAPIVAYRNR</sequence>
<reference evidence="2" key="1">
    <citation type="submission" date="2017-09" db="EMBL/GenBank/DDBJ databases">
        <title>Metaegenomics of thermophilic ammonia-oxidizing enrichment culture.</title>
        <authorList>
            <person name="Kato S."/>
            <person name="Suzuki K."/>
        </authorList>
    </citation>
    <scope>NUCLEOTIDE SEQUENCE [LARGE SCALE GENOMIC DNA]</scope>
</reference>
<dbReference type="Proteomes" id="UP000236173">
    <property type="component" value="Unassembled WGS sequence"/>
</dbReference>